<dbReference type="AlphaFoldDB" id="A0A3G2R7H5"/>
<organism evidence="1 2">
    <name type="scientific">Biomaibacter acetigenes</name>
    <dbReference type="NCBI Taxonomy" id="2316383"/>
    <lineage>
        <taxon>Bacteria</taxon>
        <taxon>Bacillati</taxon>
        <taxon>Bacillota</taxon>
        <taxon>Clostridia</taxon>
        <taxon>Thermosediminibacterales</taxon>
        <taxon>Tepidanaerobacteraceae</taxon>
        <taxon>Biomaibacter</taxon>
    </lineage>
</organism>
<proteinExistence type="predicted"/>
<dbReference type="InterPro" id="IPR029061">
    <property type="entry name" value="THDP-binding"/>
</dbReference>
<evidence type="ECO:0000313" key="1">
    <source>
        <dbReference type="EMBL" id="AYO31353.1"/>
    </source>
</evidence>
<gene>
    <name evidence="1" type="ORF">D2962_12755</name>
</gene>
<evidence type="ECO:0000313" key="2">
    <source>
        <dbReference type="Proteomes" id="UP000280960"/>
    </source>
</evidence>
<protein>
    <submittedName>
        <fullName evidence="1">Uncharacterized protein</fullName>
    </submittedName>
</protein>
<dbReference type="EMBL" id="CP033169">
    <property type="protein sequence ID" value="AYO31353.1"/>
    <property type="molecule type" value="Genomic_DNA"/>
</dbReference>
<keyword evidence="2" id="KW-1185">Reference proteome</keyword>
<name>A0A3G2R7H5_9FIRM</name>
<accession>A0A3G2R7H5</accession>
<dbReference type="SUPFAM" id="SSF52518">
    <property type="entry name" value="Thiamin diphosphate-binding fold (THDP-binding)"/>
    <property type="match status" value="1"/>
</dbReference>
<dbReference type="KEGG" id="bacg:D2962_12755"/>
<sequence length="61" mass="6675">MKSRDSKKGPPVSLDALCKGLGVEYVLTVDSYDLKQVEEAVKKARRKINLRSSSPGGPAHY</sequence>
<reference evidence="1 2" key="1">
    <citation type="submission" date="2018-10" db="EMBL/GenBank/DDBJ databases">
        <authorList>
            <person name="Zhang X."/>
        </authorList>
    </citation>
    <scope>NUCLEOTIDE SEQUENCE [LARGE SCALE GENOMIC DNA]</scope>
    <source>
        <strain evidence="1 2">SK-G1</strain>
    </source>
</reference>
<dbReference type="Proteomes" id="UP000280960">
    <property type="component" value="Chromosome"/>
</dbReference>